<dbReference type="AlphaFoldDB" id="A0A917R388"/>
<keyword evidence="1" id="KW-1133">Transmembrane helix</keyword>
<evidence type="ECO:0000313" key="3">
    <source>
        <dbReference type="Proteomes" id="UP000645217"/>
    </source>
</evidence>
<reference evidence="2" key="1">
    <citation type="journal article" date="2014" name="Int. J. Syst. Evol. Microbiol.">
        <title>Complete genome sequence of Corynebacterium casei LMG S-19264T (=DSM 44701T), isolated from a smear-ripened cheese.</title>
        <authorList>
            <consortium name="US DOE Joint Genome Institute (JGI-PGF)"/>
            <person name="Walter F."/>
            <person name="Albersmeier A."/>
            <person name="Kalinowski J."/>
            <person name="Ruckert C."/>
        </authorList>
    </citation>
    <scope>NUCLEOTIDE SEQUENCE</scope>
    <source>
        <strain evidence="2">JCM 13064</strain>
    </source>
</reference>
<dbReference type="EMBL" id="BMNT01000016">
    <property type="protein sequence ID" value="GGK87586.1"/>
    <property type="molecule type" value="Genomic_DNA"/>
</dbReference>
<name>A0A917R388_9ACTN</name>
<evidence type="ECO:0000256" key="1">
    <source>
        <dbReference type="SAM" id="Phobius"/>
    </source>
</evidence>
<keyword evidence="1" id="KW-0812">Transmembrane</keyword>
<reference evidence="2" key="2">
    <citation type="submission" date="2020-09" db="EMBL/GenBank/DDBJ databases">
        <authorList>
            <person name="Sun Q."/>
            <person name="Ohkuma M."/>
        </authorList>
    </citation>
    <scope>NUCLEOTIDE SEQUENCE</scope>
    <source>
        <strain evidence="2">JCM 13064</strain>
    </source>
</reference>
<keyword evidence="3" id="KW-1185">Reference proteome</keyword>
<proteinExistence type="predicted"/>
<protein>
    <recommendedName>
        <fullName evidence="4">ABC transporter substrate-binding protein</fullName>
    </recommendedName>
</protein>
<feature type="transmembrane region" description="Helical" evidence="1">
    <location>
        <begin position="31"/>
        <end position="51"/>
    </location>
</feature>
<dbReference type="Proteomes" id="UP000645217">
    <property type="component" value="Unassembled WGS sequence"/>
</dbReference>
<dbReference type="Gene3D" id="3.40.190.10">
    <property type="entry name" value="Periplasmic binding protein-like II"/>
    <property type="match status" value="2"/>
</dbReference>
<sequence>MSAAPVLDKTAADDATPETLRVVQARHPWRWAATAVVLVLLAMAVNALVTNPAWDWPVVRRYLFHPSVVDAVLFTVELTALGIVLGFVLGTLLALMRLTRVPLLTYRLDQLAWEVPKDSKITAISAPADIAGLNVSVGSGTNQEKILLDGDRQNRAKGLKPIQVQYYKQASDTYLALKSGRVDAYFGPNPTAAYHAAVSGDTKIVGTLSGAGPTLQGLIAAMTKKGSGVAEPVRDALNVVIENGTYAEVLKRWGLANEAVPESLLNPPGLPRTSG</sequence>
<evidence type="ECO:0008006" key="4">
    <source>
        <dbReference type="Google" id="ProtNLM"/>
    </source>
</evidence>
<gene>
    <name evidence="2" type="ORF">GCM10007964_32690</name>
</gene>
<organism evidence="2 3">
    <name type="scientific">Sphaerisporangium melleum</name>
    <dbReference type="NCBI Taxonomy" id="321316"/>
    <lineage>
        <taxon>Bacteria</taxon>
        <taxon>Bacillati</taxon>
        <taxon>Actinomycetota</taxon>
        <taxon>Actinomycetes</taxon>
        <taxon>Streptosporangiales</taxon>
        <taxon>Streptosporangiaceae</taxon>
        <taxon>Sphaerisporangium</taxon>
    </lineage>
</organism>
<keyword evidence="1" id="KW-0472">Membrane</keyword>
<comment type="caution">
    <text evidence="2">The sequence shown here is derived from an EMBL/GenBank/DDBJ whole genome shotgun (WGS) entry which is preliminary data.</text>
</comment>
<accession>A0A917R388</accession>
<dbReference type="SUPFAM" id="SSF53850">
    <property type="entry name" value="Periplasmic binding protein-like II"/>
    <property type="match status" value="1"/>
</dbReference>
<dbReference type="RefSeq" id="WP_229691177.1">
    <property type="nucleotide sequence ID" value="NZ_BMNT01000016.1"/>
</dbReference>
<evidence type="ECO:0000313" key="2">
    <source>
        <dbReference type="EMBL" id="GGK87586.1"/>
    </source>
</evidence>
<feature type="transmembrane region" description="Helical" evidence="1">
    <location>
        <begin position="71"/>
        <end position="95"/>
    </location>
</feature>